<sequence>MKQKLMKIFLVGINEKKSFSEWGHGLVQFQGQTVKVRRVLVFVRQETYNLMMQFS</sequence>
<reference evidence="1" key="1">
    <citation type="submission" date="2021-01" db="EMBL/GenBank/DDBJ databases">
        <authorList>
            <consortium name="Genoscope - CEA"/>
            <person name="William W."/>
        </authorList>
    </citation>
    <scope>NUCLEOTIDE SEQUENCE</scope>
</reference>
<dbReference type="EMBL" id="CAJJDP010000089">
    <property type="protein sequence ID" value="CAD8187338.1"/>
    <property type="molecule type" value="Genomic_DNA"/>
</dbReference>
<dbReference type="Proteomes" id="UP000683925">
    <property type="component" value="Unassembled WGS sequence"/>
</dbReference>
<evidence type="ECO:0000313" key="1">
    <source>
        <dbReference type="EMBL" id="CAD8187338.1"/>
    </source>
</evidence>
<organism evidence="1 2">
    <name type="scientific">Paramecium octaurelia</name>
    <dbReference type="NCBI Taxonomy" id="43137"/>
    <lineage>
        <taxon>Eukaryota</taxon>
        <taxon>Sar</taxon>
        <taxon>Alveolata</taxon>
        <taxon>Ciliophora</taxon>
        <taxon>Intramacronucleata</taxon>
        <taxon>Oligohymenophorea</taxon>
        <taxon>Peniculida</taxon>
        <taxon>Parameciidae</taxon>
        <taxon>Paramecium</taxon>
    </lineage>
</organism>
<name>A0A8S1WAU5_PAROT</name>
<proteinExistence type="predicted"/>
<keyword evidence="2" id="KW-1185">Reference proteome</keyword>
<evidence type="ECO:0000313" key="2">
    <source>
        <dbReference type="Proteomes" id="UP000683925"/>
    </source>
</evidence>
<accession>A0A8S1WAU5</accession>
<protein>
    <submittedName>
        <fullName evidence="1">Uncharacterized protein</fullName>
    </submittedName>
</protein>
<dbReference type="AlphaFoldDB" id="A0A8S1WAU5"/>
<gene>
    <name evidence="1" type="ORF">POCTA_138.1.T0900042</name>
</gene>
<comment type="caution">
    <text evidence="1">The sequence shown here is derived from an EMBL/GenBank/DDBJ whole genome shotgun (WGS) entry which is preliminary data.</text>
</comment>